<keyword evidence="2" id="KW-1133">Transmembrane helix</keyword>
<dbReference type="Proteomes" id="UP000187485">
    <property type="component" value="Unassembled WGS sequence"/>
</dbReference>
<gene>
    <name evidence="3" type="ORF">cpu_21380</name>
</gene>
<proteinExistence type="predicted"/>
<sequence>MRTKIWSTLKYIIVIFSILVFSNLVFSNTVALADSKPVIKLNHIFITKKDSNVNIQQIIQIDVPKGYKEQREGKVIKAFIPLPAGFNNVTINGLSKEEFVELKDGLGIVTIPESPLKLSINYLLPFNENSSINLSYPYACEMLAVLTIPGELAVKSNSLTPQGVLDITGKSFDVYATGNLNENTPISFELVKGQGNLQKAPEVYNEEPVNLKFHSPEHIQRWKNSPLGNTNPHLWLAFLIFVIGGIVVALIMLYRNKQDTLDEEEFLEKVTKLKEEEREILAKIEILDDKYDKGEVLEEEYNELLNHYKDQLKKVKIELKKLSE</sequence>
<feature type="coiled-coil region" evidence="1">
    <location>
        <begin position="270"/>
        <end position="318"/>
    </location>
</feature>
<dbReference type="EMBL" id="BDJK01000055">
    <property type="protein sequence ID" value="GAV23628.1"/>
    <property type="molecule type" value="Genomic_DNA"/>
</dbReference>
<reference evidence="4" key="1">
    <citation type="submission" date="2016-12" db="EMBL/GenBank/DDBJ databases">
        <title>Draft Genome Sequences od Carboxydothermus pertinax and islandicus, Hydrogenogenic Carboxydotrophic Bacteria.</title>
        <authorList>
            <person name="Fukuyama Y."/>
            <person name="Ohmae K."/>
            <person name="Yoneda Y."/>
            <person name="Yoshida T."/>
            <person name="Sako Y."/>
        </authorList>
    </citation>
    <scope>NUCLEOTIDE SEQUENCE [LARGE SCALE GENOMIC DNA]</scope>
    <source>
        <strain evidence="4">Ug1</strain>
    </source>
</reference>
<keyword evidence="1" id="KW-0175">Coiled coil</keyword>
<accession>A0A1L8CXH6</accession>
<feature type="transmembrane region" description="Helical" evidence="2">
    <location>
        <begin position="234"/>
        <end position="254"/>
    </location>
</feature>
<dbReference type="AlphaFoldDB" id="A0A1L8CXH6"/>
<keyword evidence="2" id="KW-0812">Transmembrane</keyword>
<comment type="caution">
    <text evidence="3">The sequence shown here is derived from an EMBL/GenBank/DDBJ whole genome shotgun (WGS) entry which is preliminary data.</text>
</comment>
<keyword evidence="4" id="KW-1185">Reference proteome</keyword>
<dbReference type="STRING" id="870242.cpu_21380"/>
<evidence type="ECO:0000256" key="2">
    <source>
        <dbReference type="SAM" id="Phobius"/>
    </source>
</evidence>
<protein>
    <submittedName>
        <fullName evidence="3">Uncharacterized protein</fullName>
    </submittedName>
</protein>
<name>A0A1L8CXH6_9THEO</name>
<organism evidence="3 4">
    <name type="scientific">Carboxydothermus pertinax</name>
    <dbReference type="NCBI Taxonomy" id="870242"/>
    <lineage>
        <taxon>Bacteria</taxon>
        <taxon>Bacillati</taxon>
        <taxon>Bacillota</taxon>
        <taxon>Clostridia</taxon>
        <taxon>Thermoanaerobacterales</taxon>
        <taxon>Thermoanaerobacteraceae</taxon>
        <taxon>Carboxydothermus</taxon>
    </lineage>
</organism>
<dbReference type="RefSeq" id="WP_075860021.1">
    <property type="nucleotide sequence ID" value="NZ_BDJK01000055.1"/>
</dbReference>
<evidence type="ECO:0000256" key="1">
    <source>
        <dbReference type="SAM" id="Coils"/>
    </source>
</evidence>
<evidence type="ECO:0000313" key="3">
    <source>
        <dbReference type="EMBL" id="GAV23628.1"/>
    </source>
</evidence>
<keyword evidence="2" id="KW-0472">Membrane</keyword>
<evidence type="ECO:0000313" key="4">
    <source>
        <dbReference type="Proteomes" id="UP000187485"/>
    </source>
</evidence>
<dbReference type="OrthoDB" id="1797693at2"/>